<evidence type="ECO:0000313" key="2">
    <source>
        <dbReference type="EMBL" id="ESL06067.1"/>
    </source>
</evidence>
<accession>A0A061IYJ2</accession>
<evidence type="ECO:0000313" key="3">
    <source>
        <dbReference type="Proteomes" id="UP000031737"/>
    </source>
</evidence>
<sequence>MSLREDIAALTAALHRFSRLQDRGKSGEMPDCKLDGTSNCSGGTAKVKSGDRPTDCAGCTTRLSDVEISAISMAVEGDACDGDAESASTQQAVALQFQSPRAYEATFALPPSGNTTALPCGDESDSHRKSVGGLNFACVTIPEERVALDDCRTAVWERNRTRGEGWPVMAEEATPFSGIALDVTATSSGDSTPLQDTPQDCQRQMEEAYTHILRKLLLEIHHLDARTKALSAQCEGERENLQRLQHKHEKELLGRNALISALRQHLADICAGGDGASAGGARVSSGSEWTLGNYGARPTPTVANRCSTKESRSKSSAGTTTDMHLYDRPVLSSELCGMSSSSTVERSSRQGQQRTSEGARRGSSAGRMRQGVSGDAGAATCPNSLSEFQQQRGSYWGTTRAFEEVATQTSFAGTPETTAAAATETQRVEDALEAMPRKGLSTCALGEVAKGKSGEAHRPVQCITSESALYHSHGGHKKRRLRALTKVEEFEIERNRRKSGAPATHVVVRAPGHFGCPNGGACQHSSGCGLCCRNQLCVEGRALVQRGLKGARPASQPRRTARSKTQRNKHQIESCETRELLRGIMEKHALMEDRLRIFQERLEKQEMGLQNMTGLFCDVMLPSTAGSRKFRPIADSL</sequence>
<dbReference type="VEuPathDB" id="TriTrypDB:TRSC58_06264"/>
<dbReference type="Proteomes" id="UP000031737">
    <property type="component" value="Unassembled WGS sequence"/>
</dbReference>
<dbReference type="EMBL" id="AUPL01006264">
    <property type="protein sequence ID" value="ESL06067.1"/>
    <property type="molecule type" value="Genomic_DNA"/>
</dbReference>
<organism evidence="2 3">
    <name type="scientific">Trypanosoma rangeli SC58</name>
    <dbReference type="NCBI Taxonomy" id="429131"/>
    <lineage>
        <taxon>Eukaryota</taxon>
        <taxon>Discoba</taxon>
        <taxon>Euglenozoa</taxon>
        <taxon>Kinetoplastea</taxon>
        <taxon>Metakinetoplastina</taxon>
        <taxon>Trypanosomatida</taxon>
        <taxon>Trypanosomatidae</taxon>
        <taxon>Trypanosoma</taxon>
        <taxon>Herpetosoma</taxon>
    </lineage>
</organism>
<feature type="compositionally biased region" description="Low complexity" evidence="1">
    <location>
        <begin position="332"/>
        <end position="345"/>
    </location>
</feature>
<reference evidence="2 3" key="1">
    <citation type="submission" date="2013-07" db="EMBL/GenBank/DDBJ databases">
        <authorList>
            <person name="Stoco P.H."/>
            <person name="Wagner G."/>
            <person name="Gerber A."/>
            <person name="Zaha A."/>
            <person name="Thompson C."/>
            <person name="Bartholomeu D.C."/>
            <person name="Luckemeyer D.D."/>
            <person name="Bahia D."/>
            <person name="Loreto E."/>
            <person name="Prestes E.B."/>
            <person name="Lima F.M."/>
            <person name="Rodrigues-Luiz G."/>
            <person name="Vallejo G.A."/>
            <person name="Filho J.F."/>
            <person name="Monteiro K.M."/>
            <person name="Tyler K.M."/>
            <person name="de Almeida L.G."/>
            <person name="Ortiz M.F."/>
            <person name="Siervo M.A."/>
            <person name="de Moraes M.H."/>
            <person name="Cunha O.L."/>
            <person name="Mendonca-Neto R."/>
            <person name="Silva R."/>
            <person name="Teixeira S.M."/>
            <person name="Murta S.M."/>
            <person name="Sincero T.C."/>
            <person name="Mendes T.A."/>
            <person name="Urmenyi T.P."/>
            <person name="Silva V.G."/>
            <person name="da Rocha W.D."/>
            <person name="Andersson B."/>
            <person name="Romanha A.J."/>
            <person name="Steindel M."/>
            <person name="de Vasconcelos A.T."/>
            <person name="Grisard E.C."/>
        </authorList>
    </citation>
    <scope>NUCLEOTIDE SEQUENCE [LARGE SCALE GENOMIC DNA]</scope>
    <source>
        <strain evidence="2 3">SC58</strain>
    </source>
</reference>
<gene>
    <name evidence="2" type="ORF">TRSC58_06264</name>
</gene>
<comment type="caution">
    <text evidence="2">The sequence shown here is derived from an EMBL/GenBank/DDBJ whole genome shotgun (WGS) entry which is preliminary data.</text>
</comment>
<evidence type="ECO:0000256" key="1">
    <source>
        <dbReference type="SAM" id="MobiDB-lite"/>
    </source>
</evidence>
<dbReference type="OrthoDB" id="248575at2759"/>
<keyword evidence="3" id="KW-1185">Reference proteome</keyword>
<dbReference type="AlphaFoldDB" id="A0A061IYJ2"/>
<proteinExistence type="predicted"/>
<protein>
    <submittedName>
        <fullName evidence="2">Uncharacterized protein</fullName>
    </submittedName>
</protein>
<feature type="region of interest" description="Disordered" evidence="1">
    <location>
        <begin position="288"/>
        <end position="382"/>
    </location>
</feature>
<name>A0A061IYJ2_TRYRA</name>
<feature type="region of interest" description="Disordered" evidence="1">
    <location>
        <begin position="548"/>
        <end position="572"/>
    </location>
</feature>
<feature type="compositionally biased region" description="Basic residues" evidence="1">
    <location>
        <begin position="559"/>
        <end position="569"/>
    </location>
</feature>